<dbReference type="InterPro" id="IPR013022">
    <property type="entry name" value="Xyl_isomerase-like_TIM-brl"/>
</dbReference>
<dbReference type="SUPFAM" id="SSF51658">
    <property type="entry name" value="Xylose isomerase-like"/>
    <property type="match status" value="1"/>
</dbReference>
<comment type="caution">
    <text evidence="2">The sequence shown here is derived from an EMBL/GenBank/DDBJ whole genome shotgun (WGS) entry which is preliminary data.</text>
</comment>
<gene>
    <name evidence="2" type="ORF">I8J30_18390</name>
</gene>
<dbReference type="Proteomes" id="UP000673394">
    <property type="component" value="Unassembled WGS sequence"/>
</dbReference>
<dbReference type="Gene3D" id="3.20.20.150">
    <property type="entry name" value="Divalent-metal-dependent TIM barrel enzymes"/>
    <property type="match status" value="1"/>
</dbReference>
<dbReference type="InterPro" id="IPR050312">
    <property type="entry name" value="IolE/XylAMocC-like"/>
</dbReference>
<keyword evidence="2" id="KW-0413">Isomerase</keyword>
<dbReference type="RefSeq" id="WP_210660487.1">
    <property type="nucleotide sequence ID" value="NZ_JAGKSP010000007.1"/>
</dbReference>
<dbReference type="InterPro" id="IPR036237">
    <property type="entry name" value="Xyl_isomerase-like_sf"/>
</dbReference>
<keyword evidence="3" id="KW-1185">Reference proteome</keyword>
<sequence length="275" mass="30483">MSYLSISTWSLHRLLGPLRFTSWNAETGQHEQSVQEQPQALTLLELPAELARRGYQAAEVCHFHFPSTEPDYLAQLREAFSAAALSFDTLLLDYGDLTAEDEAKREADIRFMREWIDIASLAGAKQIRIIAGEAKPDQEEAIRKSADALIELGRYASGKGVRVVSENFKSLTSTGSSSVKLLENIGDAADFITDFGNFAFPAKYAEFAMTLPRSVSVHAKAQYDGDGFPDREEFLKCLETVRAAEFNGAIVLIYDGPGDMWAGLDRIKDIVAEYL</sequence>
<dbReference type="PANTHER" id="PTHR12110">
    <property type="entry name" value="HYDROXYPYRUVATE ISOMERASE"/>
    <property type="match status" value="1"/>
</dbReference>
<accession>A0ABS5CFT1</accession>
<protein>
    <submittedName>
        <fullName evidence="2">Sugar phosphate isomerase/epimerase</fullName>
    </submittedName>
</protein>
<dbReference type="EMBL" id="JAGKSP010000007">
    <property type="protein sequence ID" value="MBP3964691.1"/>
    <property type="molecule type" value="Genomic_DNA"/>
</dbReference>
<evidence type="ECO:0000259" key="1">
    <source>
        <dbReference type="Pfam" id="PF01261"/>
    </source>
</evidence>
<organism evidence="2 3">
    <name type="scientific">Paenibacillus lignilyticus</name>
    <dbReference type="NCBI Taxonomy" id="1172615"/>
    <lineage>
        <taxon>Bacteria</taxon>
        <taxon>Bacillati</taxon>
        <taxon>Bacillota</taxon>
        <taxon>Bacilli</taxon>
        <taxon>Bacillales</taxon>
        <taxon>Paenibacillaceae</taxon>
        <taxon>Paenibacillus</taxon>
    </lineage>
</organism>
<proteinExistence type="predicted"/>
<reference evidence="2 3" key="1">
    <citation type="submission" date="2021-04" db="EMBL/GenBank/DDBJ databases">
        <title>Paenibacillus sp. DLE-14 whole genome sequence.</title>
        <authorList>
            <person name="Ham Y.J."/>
        </authorList>
    </citation>
    <scope>NUCLEOTIDE SEQUENCE [LARGE SCALE GENOMIC DNA]</scope>
    <source>
        <strain evidence="2 3">DLE-14</strain>
    </source>
</reference>
<evidence type="ECO:0000313" key="3">
    <source>
        <dbReference type="Proteomes" id="UP000673394"/>
    </source>
</evidence>
<name>A0ABS5CFT1_9BACL</name>
<evidence type="ECO:0000313" key="2">
    <source>
        <dbReference type="EMBL" id="MBP3964691.1"/>
    </source>
</evidence>
<dbReference type="PANTHER" id="PTHR12110:SF53">
    <property type="entry name" value="BLR5974 PROTEIN"/>
    <property type="match status" value="1"/>
</dbReference>
<feature type="domain" description="Xylose isomerase-like TIM barrel" evidence="1">
    <location>
        <begin position="48"/>
        <end position="227"/>
    </location>
</feature>
<dbReference type="Pfam" id="PF01261">
    <property type="entry name" value="AP_endonuc_2"/>
    <property type="match status" value="1"/>
</dbReference>
<dbReference type="GO" id="GO:0016853">
    <property type="term" value="F:isomerase activity"/>
    <property type="evidence" value="ECO:0007669"/>
    <property type="project" value="UniProtKB-KW"/>
</dbReference>